<evidence type="ECO:0000256" key="5">
    <source>
        <dbReference type="ARBA" id="ARBA00048082"/>
    </source>
</evidence>
<comment type="similarity">
    <text evidence="4">Belongs to the peptidase C56 family. HSP31-like subfamily.</text>
</comment>
<comment type="catalytic activity">
    <reaction evidence="5">
        <text>methylglyoxal + H2O = (R)-lactate + H(+)</text>
        <dbReference type="Rhea" id="RHEA:27754"/>
        <dbReference type="ChEBI" id="CHEBI:15377"/>
        <dbReference type="ChEBI" id="CHEBI:15378"/>
        <dbReference type="ChEBI" id="CHEBI:16004"/>
        <dbReference type="ChEBI" id="CHEBI:17158"/>
        <dbReference type="EC" id="4.2.1.130"/>
    </reaction>
</comment>
<evidence type="ECO:0000259" key="6">
    <source>
        <dbReference type="Pfam" id="PF01965"/>
    </source>
</evidence>
<comment type="caution">
    <text evidence="7">The sequence shown here is derived from an EMBL/GenBank/DDBJ whole genome shotgun (WGS) entry which is preliminary data.</text>
</comment>
<dbReference type="Pfam" id="PF01965">
    <property type="entry name" value="DJ-1_PfpI"/>
    <property type="match status" value="1"/>
</dbReference>
<feature type="domain" description="DJ-1/PfpI" evidence="6">
    <location>
        <begin position="90"/>
        <end position="231"/>
    </location>
</feature>
<dbReference type="InterPro" id="IPR029062">
    <property type="entry name" value="Class_I_gatase-like"/>
</dbReference>
<dbReference type="EMBL" id="JARTCD010000002">
    <property type="protein sequence ID" value="KAJ8663536.1"/>
    <property type="molecule type" value="Genomic_DNA"/>
</dbReference>
<dbReference type="RefSeq" id="XP_058348448.1">
    <property type="nucleotide sequence ID" value="XM_058480884.1"/>
</dbReference>
<dbReference type="GeneID" id="83208200"/>
<dbReference type="Proteomes" id="UP001234581">
    <property type="component" value="Unassembled WGS sequence"/>
</dbReference>
<protein>
    <recommendedName>
        <fullName evidence="1">D-lactate dehydratase</fullName>
        <ecNumber evidence="1">4.2.1.130</ecNumber>
    </recommendedName>
</protein>
<dbReference type="Gene3D" id="3.40.50.880">
    <property type="match status" value="1"/>
</dbReference>
<name>A0AAD7Y4B1_9FUNG</name>
<dbReference type="GO" id="GO:0019172">
    <property type="term" value="F:glyoxalase III activity"/>
    <property type="evidence" value="ECO:0007669"/>
    <property type="project" value="UniProtKB-EC"/>
</dbReference>
<gene>
    <name evidence="7" type="ORF">O0I10_000779</name>
</gene>
<evidence type="ECO:0000256" key="1">
    <source>
        <dbReference type="ARBA" id="ARBA00013134"/>
    </source>
</evidence>
<evidence type="ECO:0000313" key="8">
    <source>
        <dbReference type="Proteomes" id="UP001234581"/>
    </source>
</evidence>
<proteinExistence type="inferred from homology"/>
<dbReference type="EC" id="4.2.1.130" evidence="1"/>
<dbReference type="CDD" id="cd03141">
    <property type="entry name" value="GATase1_Hsp31_like"/>
    <property type="match status" value="1"/>
</dbReference>
<sequence>MSTKGTLLFILTSHSQLGTTGKTTGYYLPEVAHPLHVLSKHYNIRYATPLGGKSPLDPSSLEAFRDDPTCKEFLNNAQITAALENTEKLSDLSAADIDQLVGVFFPGGHGPMFDLADNKDAANIVAKVYERGGVVGAVCHGPAGLVNVKINNGERYLVDGHNVTGFSNAEEDQVQLSSQMPFMLEDRLREHGGKYSKAAEPWGEHVVGQGTRLLTGQNPASSFAVANAIVEALAKKND</sequence>
<evidence type="ECO:0000256" key="2">
    <source>
        <dbReference type="ARBA" id="ARBA00023016"/>
    </source>
</evidence>
<dbReference type="PANTHER" id="PTHR48094">
    <property type="entry name" value="PROTEIN/NUCLEIC ACID DEGLYCASE DJ-1-RELATED"/>
    <property type="match status" value="1"/>
</dbReference>
<dbReference type="SUPFAM" id="SSF52317">
    <property type="entry name" value="Class I glutamine amidotransferase-like"/>
    <property type="match status" value="1"/>
</dbReference>
<keyword evidence="2" id="KW-0346">Stress response</keyword>
<dbReference type="GO" id="GO:0005737">
    <property type="term" value="C:cytoplasm"/>
    <property type="evidence" value="ECO:0007669"/>
    <property type="project" value="TreeGrafter"/>
</dbReference>
<dbReference type="InterPro" id="IPR050325">
    <property type="entry name" value="Prot/Nucl_acid_deglycase"/>
</dbReference>
<reference evidence="7 8" key="1">
    <citation type="submission" date="2023-03" db="EMBL/GenBank/DDBJ databases">
        <title>Genome sequence of Lichtheimia ornata CBS 291.66.</title>
        <authorList>
            <person name="Mohabir J.T."/>
            <person name="Shea T.P."/>
            <person name="Kurbessoian T."/>
            <person name="Berby B."/>
            <person name="Fontaine J."/>
            <person name="Livny J."/>
            <person name="Gnirke A."/>
            <person name="Stajich J.E."/>
            <person name="Cuomo C.A."/>
        </authorList>
    </citation>
    <scope>NUCLEOTIDE SEQUENCE [LARGE SCALE GENOMIC DNA]</scope>
    <source>
        <strain evidence="7">CBS 291.66</strain>
    </source>
</reference>
<dbReference type="GO" id="GO:0019243">
    <property type="term" value="P:methylglyoxal catabolic process to D-lactate via S-lactoyl-glutathione"/>
    <property type="evidence" value="ECO:0007669"/>
    <property type="project" value="TreeGrafter"/>
</dbReference>
<accession>A0AAD7Y4B1</accession>
<evidence type="ECO:0000256" key="3">
    <source>
        <dbReference type="ARBA" id="ARBA00023239"/>
    </source>
</evidence>
<organism evidence="7 8">
    <name type="scientific">Lichtheimia ornata</name>
    <dbReference type="NCBI Taxonomy" id="688661"/>
    <lineage>
        <taxon>Eukaryota</taxon>
        <taxon>Fungi</taxon>
        <taxon>Fungi incertae sedis</taxon>
        <taxon>Mucoromycota</taxon>
        <taxon>Mucoromycotina</taxon>
        <taxon>Mucoromycetes</taxon>
        <taxon>Mucorales</taxon>
        <taxon>Lichtheimiaceae</taxon>
        <taxon>Lichtheimia</taxon>
    </lineage>
</organism>
<evidence type="ECO:0000313" key="7">
    <source>
        <dbReference type="EMBL" id="KAJ8663536.1"/>
    </source>
</evidence>
<keyword evidence="8" id="KW-1185">Reference proteome</keyword>
<dbReference type="PANTHER" id="PTHR48094:SF11">
    <property type="entry name" value="GLUTATHIONE-INDEPENDENT GLYOXALASE HSP31-RELATED"/>
    <property type="match status" value="1"/>
</dbReference>
<dbReference type="InterPro" id="IPR002818">
    <property type="entry name" value="DJ-1/PfpI"/>
</dbReference>
<evidence type="ECO:0000256" key="4">
    <source>
        <dbReference type="ARBA" id="ARBA00038493"/>
    </source>
</evidence>
<keyword evidence="3" id="KW-0456">Lyase</keyword>
<dbReference type="AlphaFoldDB" id="A0AAD7Y4B1"/>